<keyword evidence="2" id="KW-1133">Transmembrane helix</keyword>
<evidence type="ECO:0000313" key="4">
    <source>
        <dbReference type="Proteomes" id="UP000307380"/>
    </source>
</evidence>
<dbReference type="OrthoDB" id="154912at2"/>
<accession>A0A4S4FVZ4</accession>
<dbReference type="Proteomes" id="UP000307380">
    <property type="component" value="Unassembled WGS sequence"/>
</dbReference>
<evidence type="ECO:0000313" key="3">
    <source>
        <dbReference type="EMBL" id="THG34222.1"/>
    </source>
</evidence>
<dbReference type="PANTHER" id="PTHR40078">
    <property type="entry name" value="INTEGRAL MEMBRANE PROTEIN-RELATED"/>
    <property type="match status" value="1"/>
</dbReference>
<feature type="transmembrane region" description="Helical" evidence="2">
    <location>
        <begin position="107"/>
        <end position="130"/>
    </location>
</feature>
<reference evidence="3 4" key="1">
    <citation type="submission" date="2019-04" db="EMBL/GenBank/DDBJ databases">
        <authorList>
            <person name="Jiang L."/>
        </authorList>
    </citation>
    <scope>NUCLEOTIDE SEQUENCE [LARGE SCALE GENOMIC DNA]</scope>
    <source>
        <strain evidence="3 4">YIM 131861</strain>
    </source>
</reference>
<keyword evidence="4" id="KW-1185">Reference proteome</keyword>
<evidence type="ECO:0008006" key="5">
    <source>
        <dbReference type="Google" id="ProtNLM"/>
    </source>
</evidence>
<name>A0A4S4FVZ4_9MICO</name>
<dbReference type="InterPro" id="IPR038750">
    <property type="entry name" value="YczE/YyaS-like"/>
</dbReference>
<evidence type="ECO:0000256" key="1">
    <source>
        <dbReference type="SAM" id="MobiDB-lite"/>
    </source>
</evidence>
<evidence type="ECO:0000256" key="2">
    <source>
        <dbReference type="SAM" id="Phobius"/>
    </source>
</evidence>
<protein>
    <recommendedName>
        <fullName evidence="5">YitT family protein</fullName>
    </recommendedName>
</protein>
<dbReference type="EMBL" id="SSSN01000005">
    <property type="protein sequence ID" value="THG34222.1"/>
    <property type="molecule type" value="Genomic_DNA"/>
</dbReference>
<dbReference type="RefSeq" id="WP_136424020.1">
    <property type="nucleotide sequence ID" value="NZ_SSSN01000005.1"/>
</dbReference>
<feature type="transmembrane region" description="Helical" evidence="2">
    <location>
        <begin position="49"/>
        <end position="73"/>
    </location>
</feature>
<feature type="transmembrane region" description="Helical" evidence="2">
    <location>
        <begin position="16"/>
        <end position="37"/>
    </location>
</feature>
<gene>
    <name evidence="3" type="ORF">E6C70_07970</name>
</gene>
<feature type="region of interest" description="Disordered" evidence="1">
    <location>
        <begin position="204"/>
        <end position="235"/>
    </location>
</feature>
<feature type="transmembrane region" description="Helical" evidence="2">
    <location>
        <begin position="80"/>
        <end position="101"/>
    </location>
</feature>
<keyword evidence="2" id="KW-0472">Membrane</keyword>
<dbReference type="AlphaFoldDB" id="A0A4S4FVZ4"/>
<comment type="caution">
    <text evidence="3">The sequence shown here is derived from an EMBL/GenBank/DDBJ whole genome shotgun (WGS) entry which is preliminary data.</text>
</comment>
<dbReference type="PANTHER" id="PTHR40078:SF1">
    <property type="entry name" value="INTEGRAL MEMBRANE PROTEIN"/>
    <property type="match status" value="1"/>
</dbReference>
<sequence length="235" mass="24510">MPQNRPVDRRLIRRSLQLLVGLFLYGIAIALIVRGGIGAAPWDVLTQGIALHTGLSFGLITVITSGVVLLLWIPLKQWPGVGTVLNALLVGPSADLGLTLIPADLPLAARIGLFVAGLVLLAVATGLYIGGHLGPGPRDGLMTGIHRRFGVRIWIARTAIEVVVVIAGWLLGGNVGLGTLVFALAIGPRCQFFIPRLSVRMPPRATEGTDAGTPVGPELEGSVDPSEPTIDSPAG</sequence>
<proteinExistence type="predicted"/>
<keyword evidence="2" id="KW-0812">Transmembrane</keyword>
<dbReference type="Pfam" id="PF19700">
    <property type="entry name" value="DUF6198"/>
    <property type="match status" value="1"/>
</dbReference>
<organism evidence="3 4">
    <name type="scientific">Orlajensenia flava</name>
    <dbReference type="NCBI Taxonomy" id="2565934"/>
    <lineage>
        <taxon>Bacteria</taxon>
        <taxon>Bacillati</taxon>
        <taxon>Actinomycetota</taxon>
        <taxon>Actinomycetes</taxon>
        <taxon>Micrococcales</taxon>
        <taxon>Microbacteriaceae</taxon>
        <taxon>Orlajensenia</taxon>
    </lineage>
</organism>